<evidence type="ECO:0000256" key="11">
    <source>
        <dbReference type="ARBA" id="ARBA00023225"/>
    </source>
</evidence>
<dbReference type="EMBL" id="JBHTIT010000001">
    <property type="protein sequence ID" value="MFD0949454.1"/>
    <property type="molecule type" value="Genomic_DNA"/>
</dbReference>
<keyword evidence="11 13" id="KW-1006">Bacterial flagellum protein export</keyword>
<evidence type="ECO:0000256" key="7">
    <source>
        <dbReference type="ARBA" id="ARBA00022795"/>
    </source>
</evidence>
<dbReference type="Proteomes" id="UP001597044">
    <property type="component" value="Unassembled WGS sequence"/>
</dbReference>
<comment type="subcellular location">
    <subcellularLocation>
        <location evidence="1">Cell membrane</location>
        <topology evidence="1">Multi-pass membrane protein</topology>
    </subcellularLocation>
</comment>
<proteinExistence type="inferred from homology"/>
<evidence type="ECO:0000256" key="14">
    <source>
        <dbReference type="SAM" id="MobiDB-lite"/>
    </source>
</evidence>
<evidence type="ECO:0000256" key="13">
    <source>
        <dbReference type="RuleBase" id="RU364091"/>
    </source>
</evidence>
<evidence type="ECO:0000256" key="6">
    <source>
        <dbReference type="ARBA" id="ARBA00022692"/>
    </source>
</evidence>
<dbReference type="Gene3D" id="6.10.250.2080">
    <property type="match status" value="1"/>
</dbReference>
<keyword evidence="10 13" id="KW-0472">Membrane</keyword>
<feature type="transmembrane region" description="Helical" evidence="13">
    <location>
        <begin position="186"/>
        <end position="208"/>
    </location>
</feature>
<evidence type="ECO:0000256" key="9">
    <source>
        <dbReference type="ARBA" id="ARBA00022989"/>
    </source>
</evidence>
<name>A0ABW3HE62_9GAMM</name>
<organism evidence="15 16">
    <name type="scientific">Paraperlucidibaca wandonensis</name>
    <dbReference type="NCBI Taxonomy" id="1268273"/>
    <lineage>
        <taxon>Bacteria</taxon>
        <taxon>Pseudomonadati</taxon>
        <taxon>Pseudomonadota</taxon>
        <taxon>Gammaproteobacteria</taxon>
        <taxon>Moraxellales</taxon>
        <taxon>Moraxellaceae</taxon>
        <taxon>Paraperlucidibaca</taxon>
    </lineage>
</organism>
<reference evidence="16" key="1">
    <citation type="journal article" date="2019" name="Int. J. Syst. Evol. Microbiol.">
        <title>The Global Catalogue of Microorganisms (GCM) 10K type strain sequencing project: providing services to taxonomists for standard genome sequencing and annotation.</title>
        <authorList>
            <consortium name="The Broad Institute Genomics Platform"/>
            <consortium name="The Broad Institute Genome Sequencing Center for Infectious Disease"/>
            <person name="Wu L."/>
            <person name="Ma J."/>
        </authorList>
    </citation>
    <scope>NUCLEOTIDE SEQUENCE [LARGE SCALE GENOMIC DNA]</scope>
    <source>
        <strain evidence="16">CCUG 63419</strain>
    </source>
</reference>
<dbReference type="InterPro" id="IPR006136">
    <property type="entry name" value="FlhB"/>
</dbReference>
<evidence type="ECO:0000256" key="3">
    <source>
        <dbReference type="ARBA" id="ARBA00021622"/>
    </source>
</evidence>
<gene>
    <name evidence="13 15" type="primary">flhB</name>
    <name evidence="15" type="ORF">ACFQ0F_03460</name>
</gene>
<evidence type="ECO:0000256" key="5">
    <source>
        <dbReference type="ARBA" id="ARBA00022475"/>
    </source>
</evidence>
<keyword evidence="16" id="KW-1185">Reference proteome</keyword>
<feature type="compositionally biased region" description="Basic and acidic residues" evidence="14">
    <location>
        <begin position="1"/>
        <end position="23"/>
    </location>
</feature>
<evidence type="ECO:0000256" key="12">
    <source>
        <dbReference type="ARBA" id="ARBA00025078"/>
    </source>
</evidence>
<keyword evidence="15" id="KW-0966">Cell projection</keyword>
<keyword evidence="15" id="KW-0969">Cilium</keyword>
<keyword evidence="6 13" id="KW-0812">Transmembrane</keyword>
<protein>
    <recommendedName>
        <fullName evidence="3 13">Flagellar biosynthetic protein FlhB</fullName>
    </recommendedName>
</protein>
<keyword evidence="8 13" id="KW-0653">Protein transport</keyword>
<dbReference type="NCBIfam" id="TIGR00328">
    <property type="entry name" value="flhB"/>
    <property type="match status" value="1"/>
</dbReference>
<evidence type="ECO:0000256" key="10">
    <source>
        <dbReference type="ARBA" id="ARBA00023136"/>
    </source>
</evidence>
<dbReference type="PRINTS" id="PR00950">
    <property type="entry name" value="TYPE3IMSPROT"/>
</dbReference>
<dbReference type="RefSeq" id="WP_340674571.1">
    <property type="nucleotide sequence ID" value="NZ_JBHTIT010000001.1"/>
</dbReference>
<sequence>MSGDDGQEKTEEATPKKREDSRKKGQVPRSKELSTAMVTIAAAVGLFAWGPQIGRDLANLLTVALSPAVLANPDPELMPSLFYGLLVEGLLLMWPLMALCFAAALVSSVALGGWTFKLSLKLDQLNPITGLGKVFSAKSLVELGKSMLKVVFIGAAAYGLLSYLTPSILDLSRHSPEQAMRQSGGMLLWFFLIVSLPLLVIALIDVPWQIFSFNKQLKMSHQEITDENKEANGRPEVKGKIREMQQAAARRRMMDHVPKADVIITNPTHFAVALSYRESGGGAPIVVAKGADEVAARIRALGKANQVPLVASPRLARALFASTDLDKEIPSGLYLAVAQILTYVYQLRQWEDLGGEYPEAPAPVVDDSYLTGFNDEPQRDFSDPNP</sequence>
<feature type="region of interest" description="Disordered" evidence="14">
    <location>
        <begin position="362"/>
        <end position="386"/>
    </location>
</feature>
<keyword evidence="9 13" id="KW-1133">Transmembrane helix</keyword>
<dbReference type="Pfam" id="PF01312">
    <property type="entry name" value="Bac_export_2"/>
    <property type="match status" value="1"/>
</dbReference>
<dbReference type="SUPFAM" id="SSF160544">
    <property type="entry name" value="EscU C-terminal domain-like"/>
    <property type="match status" value="1"/>
</dbReference>
<keyword evidence="4 13" id="KW-0813">Transport</keyword>
<dbReference type="PANTHER" id="PTHR30531:SF12">
    <property type="entry name" value="FLAGELLAR BIOSYNTHETIC PROTEIN FLHB"/>
    <property type="match status" value="1"/>
</dbReference>
<evidence type="ECO:0000313" key="15">
    <source>
        <dbReference type="EMBL" id="MFD0949454.1"/>
    </source>
</evidence>
<dbReference type="Gene3D" id="3.40.1690.10">
    <property type="entry name" value="secretion proteins EscU"/>
    <property type="match status" value="1"/>
</dbReference>
<feature type="compositionally biased region" description="Basic and acidic residues" evidence="14">
    <location>
        <begin position="376"/>
        <end position="386"/>
    </location>
</feature>
<dbReference type="InterPro" id="IPR029025">
    <property type="entry name" value="T3SS_substrate_exporter_C"/>
</dbReference>
<feature type="transmembrane region" description="Helical" evidence="13">
    <location>
        <begin position="33"/>
        <end position="50"/>
    </location>
</feature>
<dbReference type="PANTHER" id="PTHR30531">
    <property type="entry name" value="FLAGELLAR BIOSYNTHETIC PROTEIN FLHB"/>
    <property type="match status" value="1"/>
</dbReference>
<comment type="function">
    <text evidence="12 13">Required for formation of the rod structure in the basal body of the flagellar apparatus. Together with FliI and FliH, may constitute the export apparatus of flagellin.</text>
</comment>
<keyword evidence="5 13" id="KW-1003">Cell membrane</keyword>
<feature type="transmembrane region" description="Helical" evidence="13">
    <location>
        <begin position="93"/>
        <end position="116"/>
    </location>
</feature>
<keyword evidence="15" id="KW-0282">Flagellum</keyword>
<evidence type="ECO:0000256" key="8">
    <source>
        <dbReference type="ARBA" id="ARBA00022927"/>
    </source>
</evidence>
<evidence type="ECO:0000256" key="1">
    <source>
        <dbReference type="ARBA" id="ARBA00004651"/>
    </source>
</evidence>
<evidence type="ECO:0000256" key="4">
    <source>
        <dbReference type="ARBA" id="ARBA00022448"/>
    </source>
</evidence>
<evidence type="ECO:0000256" key="2">
    <source>
        <dbReference type="ARBA" id="ARBA00010690"/>
    </source>
</evidence>
<accession>A0ABW3HE62</accession>
<comment type="similarity">
    <text evidence="2 13">Belongs to the type III secretion exporter family.</text>
</comment>
<evidence type="ECO:0000313" key="16">
    <source>
        <dbReference type="Proteomes" id="UP001597044"/>
    </source>
</evidence>
<feature type="region of interest" description="Disordered" evidence="14">
    <location>
        <begin position="1"/>
        <end position="30"/>
    </location>
</feature>
<dbReference type="InterPro" id="IPR006135">
    <property type="entry name" value="T3SS_substrate_exporter"/>
</dbReference>
<keyword evidence="7 13" id="KW-1005">Bacterial flagellum biogenesis</keyword>
<comment type="caution">
    <text evidence="13">Lacks conserved residue(s) required for the propagation of feature annotation.</text>
</comment>
<comment type="caution">
    <text evidence="15">The sequence shown here is derived from an EMBL/GenBank/DDBJ whole genome shotgun (WGS) entry which is preliminary data.</text>
</comment>